<name>A0A0R2CII5_9LACO</name>
<gene>
    <name evidence="2" type="ORF">FC80_GL001095</name>
</gene>
<accession>A0A0R2CII5</accession>
<organism evidence="2 3">
    <name type="scientific">Liquorilactobacillus cacaonum DSM 21116</name>
    <dbReference type="NCBI Taxonomy" id="1423729"/>
    <lineage>
        <taxon>Bacteria</taxon>
        <taxon>Bacillati</taxon>
        <taxon>Bacillota</taxon>
        <taxon>Bacilli</taxon>
        <taxon>Lactobacillales</taxon>
        <taxon>Lactobacillaceae</taxon>
        <taxon>Liquorilactobacillus</taxon>
    </lineage>
</organism>
<dbReference type="PATRIC" id="fig|1423729.3.peg.1109"/>
<dbReference type="EMBL" id="AYZE01000014">
    <property type="protein sequence ID" value="KRM91098.1"/>
    <property type="molecule type" value="Genomic_DNA"/>
</dbReference>
<keyword evidence="1" id="KW-1133">Transmembrane helix</keyword>
<comment type="caution">
    <text evidence="2">The sequence shown here is derived from an EMBL/GenBank/DDBJ whole genome shotgun (WGS) entry which is preliminary data.</text>
</comment>
<dbReference type="AlphaFoldDB" id="A0A0R2CII5"/>
<protein>
    <submittedName>
        <fullName evidence="2">Uncharacterized protein</fullName>
    </submittedName>
</protein>
<sequence length="57" mass="6508">MTLMKKDVSQMITFLAIIGILIFGVLIQVVGSMQNKNGKYKHFKKTEVHQTLGDFEH</sequence>
<reference evidence="2 3" key="1">
    <citation type="journal article" date="2015" name="Genome Announc.">
        <title>Expanding the biotechnology potential of lactobacilli through comparative genomics of 213 strains and associated genera.</title>
        <authorList>
            <person name="Sun Z."/>
            <person name="Harris H.M."/>
            <person name="McCann A."/>
            <person name="Guo C."/>
            <person name="Argimon S."/>
            <person name="Zhang W."/>
            <person name="Yang X."/>
            <person name="Jeffery I.B."/>
            <person name="Cooney J.C."/>
            <person name="Kagawa T.F."/>
            <person name="Liu W."/>
            <person name="Song Y."/>
            <person name="Salvetti E."/>
            <person name="Wrobel A."/>
            <person name="Rasinkangas P."/>
            <person name="Parkhill J."/>
            <person name="Rea M.C."/>
            <person name="O'Sullivan O."/>
            <person name="Ritari J."/>
            <person name="Douillard F.P."/>
            <person name="Paul Ross R."/>
            <person name="Yang R."/>
            <person name="Briner A.E."/>
            <person name="Felis G.E."/>
            <person name="de Vos W.M."/>
            <person name="Barrangou R."/>
            <person name="Klaenhammer T.R."/>
            <person name="Caufield P.W."/>
            <person name="Cui Y."/>
            <person name="Zhang H."/>
            <person name="O'Toole P.W."/>
        </authorList>
    </citation>
    <scope>NUCLEOTIDE SEQUENCE [LARGE SCALE GENOMIC DNA]</scope>
    <source>
        <strain evidence="2 3">DSM 21116</strain>
    </source>
</reference>
<proteinExistence type="predicted"/>
<feature type="transmembrane region" description="Helical" evidence="1">
    <location>
        <begin position="12"/>
        <end position="31"/>
    </location>
</feature>
<evidence type="ECO:0000256" key="1">
    <source>
        <dbReference type="SAM" id="Phobius"/>
    </source>
</evidence>
<keyword evidence="1" id="KW-0472">Membrane</keyword>
<keyword evidence="1" id="KW-0812">Transmembrane</keyword>
<keyword evidence="3" id="KW-1185">Reference proteome</keyword>
<evidence type="ECO:0000313" key="2">
    <source>
        <dbReference type="EMBL" id="KRM91098.1"/>
    </source>
</evidence>
<dbReference type="Proteomes" id="UP000051131">
    <property type="component" value="Unassembled WGS sequence"/>
</dbReference>
<evidence type="ECO:0000313" key="3">
    <source>
        <dbReference type="Proteomes" id="UP000051131"/>
    </source>
</evidence>